<name>A0A327ZMP8_9STAP</name>
<organism evidence="2 3">
    <name type="scientific">Macrococcus epidermidis</name>
    <dbReference type="NCBI Taxonomy" id="1902580"/>
    <lineage>
        <taxon>Bacteria</taxon>
        <taxon>Bacillati</taxon>
        <taxon>Bacillota</taxon>
        <taxon>Bacilli</taxon>
        <taxon>Bacillales</taxon>
        <taxon>Staphylococcaceae</taxon>
        <taxon>Macrococcus</taxon>
    </lineage>
</organism>
<evidence type="ECO:0000313" key="2">
    <source>
        <dbReference type="EMBL" id="RAK43691.1"/>
    </source>
</evidence>
<dbReference type="Pfam" id="PF04657">
    <property type="entry name" value="DMT_YdcZ"/>
    <property type="match status" value="2"/>
</dbReference>
<dbReference type="PANTHER" id="PTHR34821:SF2">
    <property type="entry name" value="INNER MEMBRANE PROTEIN YDCZ"/>
    <property type="match status" value="1"/>
</dbReference>
<accession>A0A327ZMP8</accession>
<comment type="caution">
    <text evidence="2">The sequence shown here is derived from an EMBL/GenBank/DDBJ whole genome shotgun (WGS) entry which is preliminary data.</text>
</comment>
<dbReference type="Proteomes" id="UP000249808">
    <property type="component" value="Unassembled WGS sequence"/>
</dbReference>
<evidence type="ECO:0000256" key="1">
    <source>
        <dbReference type="SAM" id="Phobius"/>
    </source>
</evidence>
<dbReference type="AlphaFoldDB" id="A0A327ZMP8"/>
<dbReference type="RefSeq" id="WP_111717317.1">
    <property type="nucleotide sequence ID" value="NZ_JBHSSR010000010.1"/>
</dbReference>
<feature type="transmembrane region" description="Helical" evidence="1">
    <location>
        <begin position="292"/>
        <end position="312"/>
    </location>
</feature>
<feature type="transmembrane region" description="Helical" evidence="1">
    <location>
        <begin position="263"/>
        <end position="286"/>
    </location>
</feature>
<dbReference type="GO" id="GO:0005886">
    <property type="term" value="C:plasma membrane"/>
    <property type="evidence" value="ECO:0007669"/>
    <property type="project" value="TreeGrafter"/>
</dbReference>
<evidence type="ECO:0000313" key="3">
    <source>
        <dbReference type="Proteomes" id="UP000249808"/>
    </source>
</evidence>
<keyword evidence="1" id="KW-1133">Transmembrane helix</keyword>
<evidence type="ECO:0008006" key="4">
    <source>
        <dbReference type="Google" id="ProtNLM"/>
    </source>
</evidence>
<feature type="transmembrane region" description="Helical" evidence="1">
    <location>
        <begin position="167"/>
        <end position="186"/>
    </location>
</feature>
<feature type="transmembrane region" description="Helical" evidence="1">
    <location>
        <begin position="28"/>
        <end position="48"/>
    </location>
</feature>
<keyword evidence="1" id="KW-0812">Transmembrane</keyword>
<keyword evidence="1" id="KW-0472">Membrane</keyword>
<keyword evidence="3" id="KW-1185">Reference proteome</keyword>
<dbReference type="EMBL" id="PZJH01000010">
    <property type="protein sequence ID" value="RAK43691.1"/>
    <property type="molecule type" value="Genomic_DNA"/>
</dbReference>
<reference evidence="2 3" key="1">
    <citation type="journal article" date="2018" name="Front. Microbiol.">
        <title>Description and Comparative Genomics of Macrococcus caseolyticus subsp. hominis subsp. nov., Macrococcus goetzii sp. nov., Macrococcus epidermidis sp. nov., and Macrococcus bohemicus sp. nov., Novel Macrococci From Human Clinical Material With Virulence Potential and Suspected Uptake of Foreign DNA by Natural Transformation.</title>
        <authorList>
            <person name="Maslanova I."/>
            <person name="Wertheimer Z."/>
            <person name="Sedlacek I."/>
            <person name="Svec P."/>
            <person name="Indrakova A."/>
            <person name="Kovarovic V."/>
            <person name="Schumann P."/>
            <person name="Sproer C."/>
            <person name="Kralova S."/>
            <person name="Sedo O."/>
            <person name="Kristofova L."/>
            <person name="Vrbovska V."/>
            <person name="Fuzik T."/>
            <person name="Petras P."/>
            <person name="Zdrahal Z."/>
            <person name="Ruzickova V."/>
            <person name="Doskar J."/>
            <person name="Pantucek R."/>
        </authorList>
    </citation>
    <scope>NUCLEOTIDE SEQUENCE [LARGE SCALE GENOMIC DNA]</scope>
    <source>
        <strain evidence="2 3">01/688</strain>
    </source>
</reference>
<protein>
    <recommendedName>
        <fullName evidence="4">EamA-like transporter family protein</fullName>
    </recommendedName>
</protein>
<feature type="transmembrane region" description="Helical" evidence="1">
    <location>
        <begin position="198"/>
        <end position="220"/>
    </location>
</feature>
<dbReference type="InterPro" id="IPR006750">
    <property type="entry name" value="YdcZ"/>
</dbReference>
<feature type="transmembrane region" description="Helical" evidence="1">
    <location>
        <begin position="236"/>
        <end position="256"/>
    </location>
</feature>
<proteinExistence type="predicted"/>
<feature type="transmembrane region" description="Helical" evidence="1">
    <location>
        <begin position="95"/>
        <end position="115"/>
    </location>
</feature>
<gene>
    <name evidence="2" type="ORF">BHU61_12370</name>
</gene>
<sequence length="313" mass="34280">MLYILLAFVIGLMIPVQTAVNSRLRTYVLSPFVASFISFLVGTIFLFIMTLATKHSVLIAPSIFFNNPLWIWLGGIFGLIGLTTNILLFPKLGGVQTVVLPIMGQIIMSMLIDHFGLFYSPEKSFTILRFIGIVILLLGVLCVIVLPDYLRKKRQAIHIQGSNSNKLPFQLLGVIGGMLMASQSAINGHLGSLLHSAVHAAFISFLVGTLMLFIVVTFVYKNLSNFNLAFGKDKPIWIWCGGIIGAFFVLLMAYLVPIIGTGLVVVICLFGQILCSIIIDMFGLIGAKKVPITRVQMLGLGLLVCAVVMIRLF</sequence>
<feature type="transmembrane region" description="Helical" evidence="1">
    <location>
        <begin position="127"/>
        <end position="147"/>
    </location>
</feature>
<feature type="transmembrane region" description="Helical" evidence="1">
    <location>
        <begin position="69"/>
        <end position="89"/>
    </location>
</feature>
<dbReference type="PANTHER" id="PTHR34821">
    <property type="entry name" value="INNER MEMBRANE PROTEIN YDCZ"/>
    <property type="match status" value="1"/>
</dbReference>